<keyword evidence="2" id="KW-0805">Transcription regulation</keyword>
<evidence type="ECO:0000256" key="4">
    <source>
        <dbReference type="ARBA" id="ARBA00023163"/>
    </source>
</evidence>
<dbReference type="Pfam" id="PF13411">
    <property type="entry name" value="MerR_1"/>
    <property type="match status" value="1"/>
</dbReference>
<dbReference type="GO" id="GO:0003700">
    <property type="term" value="F:DNA-binding transcription factor activity"/>
    <property type="evidence" value="ECO:0007669"/>
    <property type="project" value="InterPro"/>
</dbReference>
<evidence type="ECO:0000259" key="5">
    <source>
        <dbReference type="PROSITE" id="PS50937"/>
    </source>
</evidence>
<dbReference type="Gene3D" id="1.10.1660.10">
    <property type="match status" value="1"/>
</dbReference>
<keyword evidence="1" id="KW-0678">Repressor</keyword>
<accession>A0A7J5BSF4</accession>
<evidence type="ECO:0000256" key="2">
    <source>
        <dbReference type="ARBA" id="ARBA00023015"/>
    </source>
</evidence>
<evidence type="ECO:0000313" key="7">
    <source>
        <dbReference type="Proteomes" id="UP000467240"/>
    </source>
</evidence>
<dbReference type="EMBL" id="WBJZ01000010">
    <property type="protein sequence ID" value="KAB1656909.1"/>
    <property type="molecule type" value="Genomic_DNA"/>
</dbReference>
<dbReference type="InterPro" id="IPR009061">
    <property type="entry name" value="DNA-bd_dom_put_sf"/>
</dbReference>
<comment type="caution">
    <text evidence="6">The sequence shown here is derived from an EMBL/GenBank/DDBJ whole genome shotgun (WGS) entry which is preliminary data.</text>
</comment>
<name>A0A7J5BSF4_9MICO</name>
<dbReference type="PANTHER" id="PTHR30204:SF69">
    <property type="entry name" value="MERR-FAMILY TRANSCRIPTIONAL REGULATOR"/>
    <property type="match status" value="1"/>
</dbReference>
<dbReference type="AlphaFoldDB" id="A0A7J5BSF4"/>
<gene>
    <name evidence="6" type="ORF">F8O01_09405</name>
</gene>
<keyword evidence="7" id="KW-1185">Reference proteome</keyword>
<reference evidence="6 7" key="1">
    <citation type="submission" date="2019-09" db="EMBL/GenBank/DDBJ databases">
        <title>Phylogeny of genus Pseudoclavibacter and closely related genus.</title>
        <authorList>
            <person name="Li Y."/>
        </authorList>
    </citation>
    <scope>NUCLEOTIDE SEQUENCE [LARGE SCALE GENOMIC DNA]</scope>
    <source>
        <strain evidence="6 7">DSM 23821</strain>
    </source>
</reference>
<dbReference type="SUPFAM" id="SSF46955">
    <property type="entry name" value="Putative DNA-binding domain"/>
    <property type="match status" value="1"/>
</dbReference>
<evidence type="ECO:0000256" key="3">
    <source>
        <dbReference type="ARBA" id="ARBA00023125"/>
    </source>
</evidence>
<evidence type="ECO:0000256" key="1">
    <source>
        <dbReference type="ARBA" id="ARBA00022491"/>
    </source>
</evidence>
<feature type="domain" description="HTH merR-type" evidence="5">
    <location>
        <begin position="1"/>
        <end position="68"/>
    </location>
</feature>
<dbReference type="GO" id="GO:0003677">
    <property type="term" value="F:DNA binding"/>
    <property type="evidence" value="ECO:0007669"/>
    <property type="project" value="UniProtKB-KW"/>
</dbReference>
<keyword evidence="4" id="KW-0804">Transcription</keyword>
<dbReference type="PRINTS" id="PR00040">
    <property type="entry name" value="HTHMERR"/>
</dbReference>
<dbReference type="InterPro" id="IPR000551">
    <property type="entry name" value="MerR-type_HTH_dom"/>
</dbReference>
<evidence type="ECO:0000313" key="6">
    <source>
        <dbReference type="EMBL" id="KAB1656909.1"/>
    </source>
</evidence>
<proteinExistence type="predicted"/>
<sequence length="211" mass="22850">MAELARRSGLSVATIKFYLREGLLPHGTRTGVNQAVYGTSHLERLRLIRALARVAGLPLHTIRTVLDALDEGPSVLDAMAITQDALVGEVEGSEPDTEARRRLAEVVRARGWNCEPGSPAYLAAERAIADLQAEELDELLAHLDDYARIADEVGRLDLQAVASLGRLDVMIRGVVLGSVLRRTLLDTFVLLAQQHHANAPRVAEPVAIDGS</sequence>
<dbReference type="OrthoDB" id="5242095at2"/>
<protein>
    <submittedName>
        <fullName evidence="6">MerR family transcriptional regulator</fullName>
    </submittedName>
</protein>
<keyword evidence="3" id="KW-0238">DNA-binding</keyword>
<organism evidence="6 7">
    <name type="scientific">Pseudoclavibacter chungangensis</name>
    <dbReference type="NCBI Taxonomy" id="587635"/>
    <lineage>
        <taxon>Bacteria</taxon>
        <taxon>Bacillati</taxon>
        <taxon>Actinomycetota</taxon>
        <taxon>Actinomycetes</taxon>
        <taxon>Micrococcales</taxon>
        <taxon>Microbacteriaceae</taxon>
        <taxon>Pseudoclavibacter</taxon>
    </lineage>
</organism>
<dbReference type="Proteomes" id="UP000467240">
    <property type="component" value="Unassembled WGS sequence"/>
</dbReference>
<dbReference type="PANTHER" id="PTHR30204">
    <property type="entry name" value="REDOX-CYCLING DRUG-SENSING TRANSCRIPTIONAL ACTIVATOR SOXR"/>
    <property type="match status" value="1"/>
</dbReference>
<dbReference type="PROSITE" id="PS50937">
    <property type="entry name" value="HTH_MERR_2"/>
    <property type="match status" value="1"/>
</dbReference>
<dbReference type="SMART" id="SM00422">
    <property type="entry name" value="HTH_MERR"/>
    <property type="match status" value="1"/>
</dbReference>
<dbReference type="InterPro" id="IPR047057">
    <property type="entry name" value="MerR_fam"/>
</dbReference>